<dbReference type="EMBL" id="BGPR01000235">
    <property type="protein sequence ID" value="GBM06875.1"/>
    <property type="molecule type" value="Genomic_DNA"/>
</dbReference>
<evidence type="ECO:0000313" key="2">
    <source>
        <dbReference type="Proteomes" id="UP000499080"/>
    </source>
</evidence>
<dbReference type="AlphaFoldDB" id="A0A4Y2CUC8"/>
<gene>
    <name evidence="1" type="ORF">AVEN_147820_1</name>
</gene>
<accession>A0A4Y2CUC8</accession>
<dbReference type="OrthoDB" id="416987at2759"/>
<evidence type="ECO:0008006" key="3">
    <source>
        <dbReference type="Google" id="ProtNLM"/>
    </source>
</evidence>
<name>A0A4Y2CUC8_ARAVE</name>
<proteinExistence type="predicted"/>
<evidence type="ECO:0000313" key="1">
    <source>
        <dbReference type="EMBL" id="GBM06875.1"/>
    </source>
</evidence>
<sequence length="147" mass="16592">MLGDILRFYEYDSLGRSKEKFADFLSPLVESCLPEDVLRAWERHRACSILKNDAELPENSQRSLENLGIFEAGSPWMKELRDKNIVITDTEDSVRPIELLIGADIATTILTGRQENLSCGILATETLLVWTVLGKPSLDEDTENFSM</sequence>
<dbReference type="Proteomes" id="UP000499080">
    <property type="component" value="Unassembled WGS sequence"/>
</dbReference>
<reference evidence="1 2" key="1">
    <citation type="journal article" date="2019" name="Sci. Rep.">
        <title>Orb-weaving spider Araneus ventricosus genome elucidates the spidroin gene catalogue.</title>
        <authorList>
            <person name="Kono N."/>
            <person name="Nakamura H."/>
            <person name="Ohtoshi R."/>
            <person name="Moran D.A.P."/>
            <person name="Shinohara A."/>
            <person name="Yoshida Y."/>
            <person name="Fujiwara M."/>
            <person name="Mori M."/>
            <person name="Tomita M."/>
            <person name="Arakawa K."/>
        </authorList>
    </citation>
    <scope>NUCLEOTIDE SEQUENCE [LARGE SCALE GENOMIC DNA]</scope>
</reference>
<protein>
    <recommendedName>
        <fullName evidence="3">Peptidase aspartic putative domain-containing protein</fullName>
    </recommendedName>
</protein>
<comment type="caution">
    <text evidence="1">The sequence shown here is derived from an EMBL/GenBank/DDBJ whole genome shotgun (WGS) entry which is preliminary data.</text>
</comment>
<keyword evidence="2" id="KW-1185">Reference proteome</keyword>
<organism evidence="1 2">
    <name type="scientific">Araneus ventricosus</name>
    <name type="common">Orbweaver spider</name>
    <name type="synonym">Epeira ventricosa</name>
    <dbReference type="NCBI Taxonomy" id="182803"/>
    <lineage>
        <taxon>Eukaryota</taxon>
        <taxon>Metazoa</taxon>
        <taxon>Ecdysozoa</taxon>
        <taxon>Arthropoda</taxon>
        <taxon>Chelicerata</taxon>
        <taxon>Arachnida</taxon>
        <taxon>Araneae</taxon>
        <taxon>Araneomorphae</taxon>
        <taxon>Entelegynae</taxon>
        <taxon>Araneoidea</taxon>
        <taxon>Araneidae</taxon>
        <taxon>Araneus</taxon>
    </lineage>
</organism>